<dbReference type="PANTHER" id="PTHR46324">
    <property type="entry name" value="BASIC LEUCINE ZIPPER 43-RELATED"/>
    <property type="match status" value="1"/>
</dbReference>
<dbReference type="EMBL" id="JAGGNH010000062">
    <property type="protein sequence ID" value="KAJ0960727.1"/>
    <property type="molecule type" value="Genomic_DNA"/>
</dbReference>
<dbReference type="OrthoDB" id="551672at2759"/>
<keyword evidence="1" id="KW-0175">Coiled coil</keyword>
<dbReference type="InterPro" id="IPR044521">
    <property type="entry name" value="AtbZIP8/43"/>
</dbReference>
<evidence type="ECO:0000256" key="1">
    <source>
        <dbReference type="SAM" id="Coils"/>
    </source>
</evidence>
<dbReference type="Proteomes" id="UP001085076">
    <property type="component" value="Unassembled WGS sequence"/>
</dbReference>
<sequence length="87" mass="10175">MRKQRQLHEMQSQVAHLRGLNRQLFDQLNLVVHGRDRVIAENAYLKEELSLLRLQLNGLEEEKKKSSSTSLLIRTLLEDPPCNHAQF</sequence>
<organism evidence="2 3">
    <name type="scientific">Dioscorea zingiberensis</name>
    <dbReference type="NCBI Taxonomy" id="325984"/>
    <lineage>
        <taxon>Eukaryota</taxon>
        <taxon>Viridiplantae</taxon>
        <taxon>Streptophyta</taxon>
        <taxon>Embryophyta</taxon>
        <taxon>Tracheophyta</taxon>
        <taxon>Spermatophyta</taxon>
        <taxon>Magnoliopsida</taxon>
        <taxon>Liliopsida</taxon>
        <taxon>Dioscoreales</taxon>
        <taxon>Dioscoreaceae</taxon>
        <taxon>Dioscorea</taxon>
    </lineage>
</organism>
<reference evidence="2 3" key="1">
    <citation type="journal article" date="2022" name="Hortic Res">
        <title>The genome of Dioscorea zingiberensis sheds light on the biosynthesis, origin and evolution of the medicinally important diosgenin saponins.</title>
        <authorList>
            <person name="Li Y."/>
            <person name="Tan C."/>
            <person name="Li Z."/>
            <person name="Guo J."/>
            <person name="Li S."/>
            <person name="Chen X."/>
            <person name="Wang C."/>
            <person name="Dai X."/>
            <person name="Yang H."/>
            <person name="Song W."/>
            <person name="Hou L."/>
            <person name="Xu J."/>
            <person name="Tong Z."/>
            <person name="Xu A."/>
            <person name="Yuan X."/>
            <person name="Wang W."/>
            <person name="Yang Q."/>
            <person name="Chen L."/>
            <person name="Sun Z."/>
            <person name="Wang K."/>
            <person name="Pan B."/>
            <person name="Chen J."/>
            <person name="Bao Y."/>
            <person name="Liu F."/>
            <person name="Qi X."/>
            <person name="Gang D.R."/>
            <person name="Wen J."/>
            <person name="Li J."/>
        </authorList>
    </citation>
    <scope>NUCLEOTIDE SEQUENCE [LARGE SCALE GENOMIC DNA]</scope>
    <source>
        <strain evidence="2">Dzin_1.0</strain>
    </source>
</reference>
<keyword evidence="3" id="KW-1185">Reference proteome</keyword>
<gene>
    <name evidence="2" type="ORF">J5N97_001376</name>
</gene>
<feature type="coiled-coil region" evidence="1">
    <location>
        <begin position="42"/>
        <end position="69"/>
    </location>
</feature>
<comment type="caution">
    <text evidence="2">The sequence shown here is derived from an EMBL/GenBank/DDBJ whole genome shotgun (WGS) entry which is preliminary data.</text>
</comment>
<evidence type="ECO:0000313" key="3">
    <source>
        <dbReference type="Proteomes" id="UP001085076"/>
    </source>
</evidence>
<protein>
    <submittedName>
        <fullName evidence="2">Uncharacterized protein</fullName>
    </submittedName>
</protein>
<evidence type="ECO:0000313" key="2">
    <source>
        <dbReference type="EMBL" id="KAJ0960727.1"/>
    </source>
</evidence>
<dbReference type="AlphaFoldDB" id="A0A9D5BTX1"/>
<accession>A0A9D5BTX1</accession>
<dbReference type="PANTHER" id="PTHR46324:SF26">
    <property type="entry name" value="OS02G0728001 PROTEIN"/>
    <property type="match status" value="1"/>
</dbReference>
<proteinExistence type="predicted"/>
<name>A0A9D5BTX1_9LILI</name>